<evidence type="ECO:0000313" key="2">
    <source>
        <dbReference type="EMBL" id="EAT80372.1"/>
    </source>
</evidence>
<dbReference type="RefSeq" id="XP_001802192.1">
    <property type="nucleotide sequence ID" value="XM_001802140.1"/>
</dbReference>
<gene>
    <name evidence="2" type="ORF">SNOG_11960</name>
</gene>
<dbReference type="GeneID" id="5979102"/>
<protein>
    <submittedName>
        <fullName evidence="2">Uncharacterized protein</fullName>
    </submittedName>
</protein>
<dbReference type="AlphaFoldDB" id="Q0U8F4"/>
<dbReference type="KEGG" id="pno:SNOG_11960"/>
<dbReference type="EMBL" id="CH445345">
    <property type="protein sequence ID" value="EAT80372.1"/>
    <property type="molecule type" value="Genomic_DNA"/>
</dbReference>
<feature type="compositionally biased region" description="Polar residues" evidence="1">
    <location>
        <begin position="66"/>
        <end position="77"/>
    </location>
</feature>
<evidence type="ECO:0000256" key="1">
    <source>
        <dbReference type="SAM" id="MobiDB-lite"/>
    </source>
</evidence>
<proteinExistence type="predicted"/>
<sequence length="165" mass="18741">MHPQNSLDLPMAFLGYLRMRYPKVERKRPSFQLPSHHTSTAHAKHRNFSTPTCGSDDMGSIPETEASFTTPINTTAPPETGTCKPISTYSPLPPPPSPAYTEARSQPPPPTTLQEPLSRPITPSPRHNIYRITEKLTENWIAEQGFGFVWTEPVRWLSKWWAEEF</sequence>
<dbReference type="InParanoid" id="Q0U8F4"/>
<accession>Q0U8F4</accession>
<evidence type="ECO:0000313" key="3">
    <source>
        <dbReference type="Proteomes" id="UP000001055"/>
    </source>
</evidence>
<feature type="region of interest" description="Disordered" evidence="1">
    <location>
        <begin position="27"/>
        <end position="125"/>
    </location>
</feature>
<dbReference type="Proteomes" id="UP000001055">
    <property type="component" value="Unassembled WGS sequence"/>
</dbReference>
<organism evidence="2 3">
    <name type="scientific">Phaeosphaeria nodorum (strain SN15 / ATCC MYA-4574 / FGSC 10173)</name>
    <name type="common">Glume blotch fungus</name>
    <name type="synonym">Parastagonospora nodorum</name>
    <dbReference type="NCBI Taxonomy" id="321614"/>
    <lineage>
        <taxon>Eukaryota</taxon>
        <taxon>Fungi</taxon>
        <taxon>Dikarya</taxon>
        <taxon>Ascomycota</taxon>
        <taxon>Pezizomycotina</taxon>
        <taxon>Dothideomycetes</taxon>
        <taxon>Pleosporomycetidae</taxon>
        <taxon>Pleosporales</taxon>
        <taxon>Pleosporineae</taxon>
        <taxon>Phaeosphaeriaceae</taxon>
        <taxon>Parastagonospora</taxon>
    </lineage>
</organism>
<feature type="compositionally biased region" description="Polar residues" evidence="1">
    <location>
        <begin position="32"/>
        <end position="41"/>
    </location>
</feature>
<reference evidence="3" key="1">
    <citation type="journal article" date="2007" name="Plant Cell">
        <title>Dothideomycete-plant interactions illuminated by genome sequencing and EST analysis of the wheat pathogen Stagonospora nodorum.</title>
        <authorList>
            <person name="Hane J.K."/>
            <person name="Lowe R.G."/>
            <person name="Solomon P.S."/>
            <person name="Tan K.C."/>
            <person name="Schoch C.L."/>
            <person name="Spatafora J.W."/>
            <person name="Crous P.W."/>
            <person name="Kodira C."/>
            <person name="Birren B.W."/>
            <person name="Galagan J.E."/>
            <person name="Torriani S.F."/>
            <person name="McDonald B.A."/>
            <person name="Oliver R.P."/>
        </authorList>
    </citation>
    <scope>NUCLEOTIDE SEQUENCE [LARGE SCALE GENOMIC DNA]</scope>
    <source>
        <strain evidence="3">SN15 / ATCC MYA-4574 / FGSC 10173</strain>
    </source>
</reference>
<dbReference type="HOGENOM" id="CLU_1611381_0_0_1"/>
<name>Q0U8F4_PHANO</name>